<reference evidence="13" key="1">
    <citation type="submission" date="2025-05" db="UniProtKB">
        <authorList>
            <consortium name="RefSeq"/>
        </authorList>
    </citation>
    <scope>NUCLEOTIDE SEQUENCE [LARGE SCALE GENOMIC DNA]</scope>
</reference>
<evidence type="ECO:0000313" key="13">
    <source>
        <dbReference type="Proteomes" id="UP001652623"/>
    </source>
</evidence>
<feature type="transmembrane region" description="Helical" evidence="11">
    <location>
        <begin position="367"/>
        <end position="387"/>
    </location>
</feature>
<gene>
    <name evidence="14" type="primary">LOC132799221</name>
</gene>
<evidence type="ECO:0000256" key="9">
    <source>
        <dbReference type="ARBA" id="ARBA00023294"/>
    </source>
</evidence>
<name>A0A6P3ZQ56_ZIZJJ</name>
<feature type="domain" description="Amino acid transporter transmembrane" evidence="12">
    <location>
        <begin position="58"/>
        <end position="177"/>
    </location>
</feature>
<keyword evidence="4 11" id="KW-0812">Transmembrane</keyword>
<dbReference type="GO" id="GO:0009734">
    <property type="term" value="P:auxin-activated signaling pathway"/>
    <property type="evidence" value="ECO:0007669"/>
    <property type="project" value="UniProtKB-KW"/>
</dbReference>
<dbReference type="GO" id="GO:0006865">
    <property type="term" value="P:amino acid transport"/>
    <property type="evidence" value="ECO:0007669"/>
    <property type="project" value="UniProtKB-KW"/>
</dbReference>
<evidence type="ECO:0000256" key="1">
    <source>
        <dbReference type="ARBA" id="ARBA00004127"/>
    </source>
</evidence>
<feature type="transmembrane region" description="Helical" evidence="11">
    <location>
        <begin position="424"/>
        <end position="450"/>
    </location>
</feature>
<evidence type="ECO:0000256" key="11">
    <source>
        <dbReference type="SAM" id="Phobius"/>
    </source>
</evidence>
<keyword evidence="8 11" id="KW-0472">Membrane</keyword>
<evidence type="ECO:0000256" key="10">
    <source>
        <dbReference type="ARBA" id="ARBA00045588"/>
    </source>
</evidence>
<dbReference type="Proteomes" id="UP001652623">
    <property type="component" value="Chromosome 1"/>
</dbReference>
<keyword evidence="7 11" id="KW-1133">Transmembrane helix</keyword>
<evidence type="ECO:0000256" key="3">
    <source>
        <dbReference type="ARBA" id="ARBA00022448"/>
    </source>
</evidence>
<evidence type="ECO:0000256" key="5">
    <source>
        <dbReference type="ARBA" id="ARBA00022847"/>
    </source>
</evidence>
<dbReference type="GO" id="GO:0015293">
    <property type="term" value="F:symporter activity"/>
    <property type="evidence" value="ECO:0007669"/>
    <property type="project" value="UniProtKB-KW"/>
</dbReference>
<organism evidence="13 14">
    <name type="scientific">Ziziphus jujuba</name>
    <name type="common">Chinese jujube</name>
    <name type="synonym">Ziziphus sativa</name>
    <dbReference type="NCBI Taxonomy" id="326968"/>
    <lineage>
        <taxon>Eukaryota</taxon>
        <taxon>Viridiplantae</taxon>
        <taxon>Streptophyta</taxon>
        <taxon>Embryophyta</taxon>
        <taxon>Tracheophyta</taxon>
        <taxon>Spermatophyta</taxon>
        <taxon>Magnoliopsida</taxon>
        <taxon>eudicotyledons</taxon>
        <taxon>Gunneridae</taxon>
        <taxon>Pentapetalae</taxon>
        <taxon>rosids</taxon>
        <taxon>fabids</taxon>
        <taxon>Rosales</taxon>
        <taxon>Rhamnaceae</taxon>
        <taxon>Paliureae</taxon>
        <taxon>Ziziphus</taxon>
    </lineage>
</organism>
<sequence>MGGLEDADYQTPLLHTQVSEPPLIRTEFRSKLMGVLTDADDQTSLLHAQISKPSLIRTGNVWTAVAHIIAGVIGSGALSVAWSMAQLGWIAGPLAMLFFALINLTSAFLLCNCYRSPDPEYGLYRNRSYLEAVHNNLGKKNALVCGLFLQVNLFGTAVVYTVTSATSLRAIHNSYCYPIEGKQGNCGYCFVGLGLGFAKVVGNVYIKGSIAGISTSTAAEKTLLVSQALGDILSAYPYSYILIEIQDTLKSPPPENQTMKKASIIAVAVTTFLYLSCGGFGYAAFGDETPGNLLTGFESYGPRWLINFANACVVLHLVGGYQIYGQPLFANVEKWFGEVFPHSRFIEDNYTIRLPLLPVFTLNPLRLCFRTAYVVSTTGIAIIFPYFNQILGVLGGVNFWPISIYFPVTMYLKQTKLEAWTAKWLTLQIFSIVCLFITVFTSTGSIQGLINEKLS</sequence>
<accession>A0A6P3ZQ56</accession>
<feature type="transmembrane region" description="Helical" evidence="11">
    <location>
        <begin position="61"/>
        <end position="82"/>
    </location>
</feature>
<keyword evidence="5" id="KW-0769">Symport</keyword>
<dbReference type="GO" id="GO:0012505">
    <property type="term" value="C:endomembrane system"/>
    <property type="evidence" value="ECO:0007669"/>
    <property type="project" value="UniProtKB-SubCell"/>
</dbReference>
<protein>
    <submittedName>
        <fullName evidence="14">Probable amino acid permease 7 isoform X3</fullName>
    </submittedName>
</protein>
<comment type="similarity">
    <text evidence="2">Belongs to the amino acid/polyamine transporter 2 family. Amino acid/auxin permease (AAAP) (TC 2.A.18.1) subfamily.</text>
</comment>
<dbReference type="RefSeq" id="XP_015881309.3">
    <property type="nucleotide sequence ID" value="XM_016025823.4"/>
</dbReference>
<dbReference type="GeneID" id="132799221"/>
<feature type="transmembrane region" description="Helical" evidence="11">
    <location>
        <begin position="88"/>
        <end position="111"/>
    </location>
</feature>
<evidence type="ECO:0000313" key="14">
    <source>
        <dbReference type="RefSeq" id="XP_015881309.3"/>
    </source>
</evidence>
<evidence type="ECO:0000256" key="4">
    <source>
        <dbReference type="ARBA" id="ARBA00022692"/>
    </source>
</evidence>
<feature type="transmembrane region" description="Helical" evidence="11">
    <location>
        <begin position="304"/>
        <end position="324"/>
    </location>
</feature>
<evidence type="ECO:0000259" key="12">
    <source>
        <dbReference type="Pfam" id="PF01490"/>
    </source>
</evidence>
<feature type="transmembrane region" description="Helical" evidence="11">
    <location>
        <begin position="393"/>
        <end position="412"/>
    </location>
</feature>
<keyword evidence="6" id="KW-0029">Amino-acid transport</keyword>
<comment type="function">
    <text evidence="10">Carrier protein involved in proton-driven auxin influx. Mediates the formation of auxin gradient from developing leaves (site of auxin biosynthesis) to tips by contributing to the loading of auxin in vascular tissues and facilitating acropetal (base to tip) auxin transport within inner tissues of the root apex, and basipetal (tip to base) auxin transport within outer tissues of the root apex. May be involved in lateral roots and nodules formation.</text>
</comment>
<dbReference type="PANTHER" id="PTHR48017">
    <property type="entry name" value="OS05G0424000 PROTEIN-RELATED"/>
    <property type="match status" value="1"/>
</dbReference>
<dbReference type="AlphaFoldDB" id="A0A6P3ZQ56"/>
<keyword evidence="13" id="KW-1185">Reference proteome</keyword>
<evidence type="ECO:0000256" key="7">
    <source>
        <dbReference type="ARBA" id="ARBA00022989"/>
    </source>
</evidence>
<dbReference type="Pfam" id="PF01490">
    <property type="entry name" value="Aa_trans"/>
    <property type="match status" value="2"/>
</dbReference>
<keyword evidence="3" id="KW-0813">Transport</keyword>
<comment type="subcellular location">
    <subcellularLocation>
        <location evidence="1">Endomembrane system</location>
        <topology evidence="1">Multi-pass membrane protein</topology>
    </subcellularLocation>
</comment>
<evidence type="ECO:0000256" key="6">
    <source>
        <dbReference type="ARBA" id="ARBA00022970"/>
    </source>
</evidence>
<proteinExistence type="inferred from homology"/>
<keyword evidence="9" id="KW-0927">Auxin signaling pathway</keyword>
<feature type="domain" description="Amino acid transporter transmembrane" evidence="12">
    <location>
        <begin position="209"/>
        <end position="450"/>
    </location>
</feature>
<dbReference type="InterPro" id="IPR013057">
    <property type="entry name" value="AA_transpt_TM"/>
</dbReference>
<evidence type="ECO:0000256" key="8">
    <source>
        <dbReference type="ARBA" id="ARBA00023136"/>
    </source>
</evidence>
<feature type="transmembrane region" description="Helical" evidence="11">
    <location>
        <begin position="264"/>
        <end position="284"/>
    </location>
</feature>
<reference evidence="14" key="2">
    <citation type="submission" date="2025-08" db="UniProtKB">
        <authorList>
            <consortium name="RefSeq"/>
        </authorList>
    </citation>
    <scope>IDENTIFICATION</scope>
    <source>
        <tissue evidence="14">Seedling</tissue>
    </source>
</reference>
<evidence type="ECO:0000256" key="2">
    <source>
        <dbReference type="ARBA" id="ARBA00005590"/>
    </source>
</evidence>